<accession>A0A0N5ATR9</accession>
<evidence type="ECO:0000256" key="1">
    <source>
        <dbReference type="SAM" id="Phobius"/>
    </source>
</evidence>
<evidence type="ECO:0000313" key="3">
    <source>
        <dbReference type="Proteomes" id="UP000046393"/>
    </source>
</evidence>
<dbReference type="Gene3D" id="2.60.40.1730">
    <property type="entry name" value="tricorn interacting facor f3 domain"/>
    <property type="match status" value="1"/>
</dbReference>
<dbReference type="PRINTS" id="PR00756">
    <property type="entry name" value="ALADIPTASE"/>
</dbReference>
<dbReference type="Proteomes" id="UP000046393">
    <property type="component" value="Unplaced"/>
</dbReference>
<dbReference type="InterPro" id="IPR042097">
    <property type="entry name" value="Aminopeptidase_N-like_N_sf"/>
</dbReference>
<name>A0A0N5ATR9_9BILA</name>
<dbReference type="WBParaSite" id="SMUV_0000823601-mRNA-1">
    <property type="protein sequence ID" value="SMUV_0000823601-mRNA-1"/>
    <property type="gene ID" value="SMUV_0000823601"/>
</dbReference>
<dbReference type="STRING" id="451379.A0A0N5ATR9"/>
<reference evidence="4" key="1">
    <citation type="submission" date="2017-02" db="UniProtKB">
        <authorList>
            <consortium name="WormBaseParasite"/>
        </authorList>
    </citation>
    <scope>IDENTIFICATION</scope>
</reference>
<dbReference type="PANTHER" id="PTHR11533:SF294">
    <property type="entry name" value="THYROTROPIN-RELEASING HORMONE-DEGRADING ECTOENZYME"/>
    <property type="match status" value="1"/>
</dbReference>
<dbReference type="SUPFAM" id="SSF63737">
    <property type="entry name" value="Leukotriene A4 hydrolase N-terminal domain"/>
    <property type="match status" value="1"/>
</dbReference>
<dbReference type="GO" id="GO:0042277">
    <property type="term" value="F:peptide binding"/>
    <property type="evidence" value="ECO:0007669"/>
    <property type="project" value="TreeGrafter"/>
</dbReference>
<organism evidence="3 4">
    <name type="scientific">Syphacia muris</name>
    <dbReference type="NCBI Taxonomy" id="451379"/>
    <lineage>
        <taxon>Eukaryota</taxon>
        <taxon>Metazoa</taxon>
        <taxon>Ecdysozoa</taxon>
        <taxon>Nematoda</taxon>
        <taxon>Chromadorea</taxon>
        <taxon>Rhabditida</taxon>
        <taxon>Spirurina</taxon>
        <taxon>Oxyuridomorpha</taxon>
        <taxon>Oxyuroidea</taxon>
        <taxon>Oxyuridae</taxon>
        <taxon>Syphacia</taxon>
    </lineage>
</organism>
<feature type="transmembrane region" description="Helical" evidence="1">
    <location>
        <begin position="30"/>
        <end position="53"/>
    </location>
</feature>
<dbReference type="PANTHER" id="PTHR11533">
    <property type="entry name" value="PROTEASE M1 ZINC METALLOPROTEASE"/>
    <property type="match status" value="1"/>
</dbReference>
<dbReference type="InterPro" id="IPR001930">
    <property type="entry name" value="Peptidase_M1"/>
</dbReference>
<evidence type="ECO:0000313" key="4">
    <source>
        <dbReference type="WBParaSite" id="SMUV_0000823601-mRNA-1"/>
    </source>
</evidence>
<feature type="domain" description="Aminopeptidase N-like N-terminal" evidence="2">
    <location>
        <begin position="84"/>
        <end position="306"/>
    </location>
</feature>
<dbReference type="GO" id="GO:0005615">
    <property type="term" value="C:extracellular space"/>
    <property type="evidence" value="ECO:0007669"/>
    <property type="project" value="TreeGrafter"/>
</dbReference>
<dbReference type="GO" id="GO:0070006">
    <property type="term" value="F:metalloaminopeptidase activity"/>
    <property type="evidence" value="ECO:0007669"/>
    <property type="project" value="TreeGrafter"/>
</dbReference>
<sequence length="337" mass="39188">MTTYPFLETVPIGMTASEVYVVEKNSKQTWLIPGILFCVCGTVFLLCIITIFLSARKDYDFAIDQHTQWSLVGDTYRIPTNVRPVIYHLYLKVYLPYRQCVNFYEKNFTFNADLLLKLLCERTTNIIVLNIKELAFNISDVLLLDENDEILSILDVQPLFQKAGRTFNYFIKFIIEQPLITGHYYTLQIKYRGILGNYKQGGLYSSSYRINNETRYVVVLINTYTYKFYSKYLAVTQNQINDASRILPCFDEPEMKAEFNITVRHPRGTKAISNGAIKSIKHFAVRICSNWTETNFDVTPKMSTYLLALAISDFEQNYRYCDNHVQVCMSFYSSLLS</sequence>
<dbReference type="InterPro" id="IPR045357">
    <property type="entry name" value="Aminopeptidase_N-like_N"/>
</dbReference>
<dbReference type="GO" id="GO:0006508">
    <property type="term" value="P:proteolysis"/>
    <property type="evidence" value="ECO:0007669"/>
    <property type="project" value="InterPro"/>
</dbReference>
<dbReference type="GO" id="GO:0008270">
    <property type="term" value="F:zinc ion binding"/>
    <property type="evidence" value="ECO:0007669"/>
    <property type="project" value="TreeGrafter"/>
</dbReference>
<evidence type="ECO:0000259" key="2">
    <source>
        <dbReference type="Pfam" id="PF17900"/>
    </source>
</evidence>
<dbReference type="Pfam" id="PF17900">
    <property type="entry name" value="Peptidase_M1_N"/>
    <property type="match status" value="1"/>
</dbReference>
<keyword evidence="1" id="KW-0812">Transmembrane</keyword>
<dbReference type="GO" id="GO:0016020">
    <property type="term" value="C:membrane"/>
    <property type="evidence" value="ECO:0007669"/>
    <property type="project" value="TreeGrafter"/>
</dbReference>
<dbReference type="InterPro" id="IPR050344">
    <property type="entry name" value="Peptidase_M1_aminopeptidases"/>
</dbReference>
<keyword evidence="1" id="KW-0472">Membrane</keyword>
<keyword evidence="3" id="KW-1185">Reference proteome</keyword>
<protein>
    <submittedName>
        <fullName evidence="4">Peptidase_M1_N domain-containing protein</fullName>
    </submittedName>
</protein>
<dbReference type="AlphaFoldDB" id="A0A0N5ATR9"/>
<keyword evidence="1" id="KW-1133">Transmembrane helix</keyword>
<proteinExistence type="predicted"/>
<dbReference type="GO" id="GO:0043171">
    <property type="term" value="P:peptide catabolic process"/>
    <property type="evidence" value="ECO:0007669"/>
    <property type="project" value="TreeGrafter"/>
</dbReference>
<dbReference type="GO" id="GO:0005737">
    <property type="term" value="C:cytoplasm"/>
    <property type="evidence" value="ECO:0007669"/>
    <property type="project" value="TreeGrafter"/>
</dbReference>